<reference evidence="3" key="1">
    <citation type="submission" date="2020-10" db="EMBL/GenBank/DDBJ databases">
        <title>Connecting structure to function with the recovery of over 1000 high-quality activated sludge metagenome-assembled genomes encoding full-length rRNA genes using long-read sequencing.</title>
        <authorList>
            <person name="Singleton C.M."/>
            <person name="Petriglieri F."/>
            <person name="Kristensen J.M."/>
            <person name="Kirkegaard R.H."/>
            <person name="Michaelsen T.Y."/>
            <person name="Andersen M.H."/>
            <person name="Karst S.M."/>
            <person name="Dueholm M.S."/>
            <person name="Nielsen P.H."/>
            <person name="Albertsen M."/>
        </authorList>
    </citation>
    <scope>NUCLEOTIDE SEQUENCE</scope>
    <source>
        <strain evidence="3">OdNE_18-Q3-R46-58_BAT3C.305</strain>
    </source>
</reference>
<organism evidence="3 4">
    <name type="scientific">Candidatus Dechloromonas phosphorivorans</name>
    <dbReference type="NCBI Taxonomy" id="2899244"/>
    <lineage>
        <taxon>Bacteria</taxon>
        <taxon>Pseudomonadati</taxon>
        <taxon>Pseudomonadota</taxon>
        <taxon>Betaproteobacteria</taxon>
        <taxon>Rhodocyclales</taxon>
        <taxon>Azonexaceae</taxon>
        <taxon>Dechloromonas</taxon>
    </lineage>
</organism>
<gene>
    <name evidence="3" type="ORF">IPN75_00015</name>
</gene>
<comment type="caution">
    <text evidence="3">The sequence shown here is derived from an EMBL/GenBank/DDBJ whole genome shotgun (WGS) entry which is preliminary data.</text>
</comment>
<dbReference type="CDD" id="cd00293">
    <property type="entry name" value="USP-like"/>
    <property type="match status" value="1"/>
</dbReference>
<dbReference type="InterPro" id="IPR014729">
    <property type="entry name" value="Rossmann-like_a/b/a_fold"/>
</dbReference>
<comment type="similarity">
    <text evidence="1">Belongs to the universal stress protein A family.</text>
</comment>
<feature type="domain" description="UspA" evidence="2">
    <location>
        <begin position="18"/>
        <end position="162"/>
    </location>
</feature>
<evidence type="ECO:0000313" key="4">
    <source>
        <dbReference type="Proteomes" id="UP000808146"/>
    </source>
</evidence>
<dbReference type="Pfam" id="PF00582">
    <property type="entry name" value="Usp"/>
    <property type="match status" value="1"/>
</dbReference>
<dbReference type="InterPro" id="IPR006015">
    <property type="entry name" value="Universal_stress_UspA"/>
</dbReference>
<dbReference type="AlphaFoldDB" id="A0A9D7QJP1"/>
<protein>
    <submittedName>
        <fullName evidence="3">Universal stress protein</fullName>
    </submittedName>
</protein>
<sequence>MAEEKKGGGRPGIQARGPILVPVDFSDYSEAALLLACDLAACLGTRLVILHVVHDPLNMPGYYARMARKKTLTRMEDVAGEMLDDFLAGVAKRNPEREALHKPELLLVKGIPVTRILQVAEKQKASMLVMGSKGTTGLRHLLLGSVAEQVVGLARLPVTIVKELPKG</sequence>
<dbReference type="SUPFAM" id="SSF52402">
    <property type="entry name" value="Adenine nucleotide alpha hydrolases-like"/>
    <property type="match status" value="1"/>
</dbReference>
<evidence type="ECO:0000313" key="3">
    <source>
        <dbReference type="EMBL" id="MBK8888858.1"/>
    </source>
</evidence>
<proteinExistence type="inferred from homology"/>
<dbReference type="EMBL" id="JADKBR010000001">
    <property type="protein sequence ID" value="MBK8888858.1"/>
    <property type="molecule type" value="Genomic_DNA"/>
</dbReference>
<dbReference type="PANTHER" id="PTHR46268">
    <property type="entry name" value="STRESS RESPONSE PROTEIN NHAX"/>
    <property type="match status" value="1"/>
</dbReference>
<dbReference type="Proteomes" id="UP000808146">
    <property type="component" value="Unassembled WGS sequence"/>
</dbReference>
<dbReference type="PRINTS" id="PR01438">
    <property type="entry name" value="UNVRSLSTRESS"/>
</dbReference>
<dbReference type="InterPro" id="IPR006016">
    <property type="entry name" value="UspA"/>
</dbReference>
<dbReference type="PANTHER" id="PTHR46268:SF6">
    <property type="entry name" value="UNIVERSAL STRESS PROTEIN UP12"/>
    <property type="match status" value="1"/>
</dbReference>
<accession>A0A9D7QJP1</accession>
<evidence type="ECO:0000256" key="1">
    <source>
        <dbReference type="ARBA" id="ARBA00008791"/>
    </source>
</evidence>
<evidence type="ECO:0000259" key="2">
    <source>
        <dbReference type="Pfam" id="PF00582"/>
    </source>
</evidence>
<dbReference type="Gene3D" id="3.40.50.620">
    <property type="entry name" value="HUPs"/>
    <property type="match status" value="1"/>
</dbReference>
<name>A0A9D7QJP1_9RHOO</name>